<evidence type="ECO:0000313" key="5">
    <source>
        <dbReference type="Proteomes" id="UP001293593"/>
    </source>
</evidence>
<feature type="coiled-coil region" evidence="1">
    <location>
        <begin position="298"/>
        <end position="332"/>
    </location>
</feature>
<name>A0AAE1JXJ4_9FABA</name>
<evidence type="ECO:0000313" key="4">
    <source>
        <dbReference type="EMBL" id="KAK4275879.1"/>
    </source>
</evidence>
<evidence type="ECO:0000256" key="1">
    <source>
        <dbReference type="SAM" id="Coils"/>
    </source>
</evidence>
<keyword evidence="5" id="KW-1185">Reference proteome</keyword>
<evidence type="ECO:0000256" key="2">
    <source>
        <dbReference type="SAM" id="MobiDB-lite"/>
    </source>
</evidence>
<feature type="region of interest" description="Disordered" evidence="2">
    <location>
        <begin position="92"/>
        <end position="132"/>
    </location>
</feature>
<evidence type="ECO:0000259" key="3">
    <source>
        <dbReference type="Pfam" id="PF13963"/>
    </source>
</evidence>
<sequence length="355" mass="41206">MEVPENRRWMYNRINPLIKWVTPEFEQGVEEFLAYAFRAPYSQKSGQLRCPCVKCKCRPYLIMDEVKVHLYKWGFKPDYYIWTSHGETEIKHDPPMSPSVQSNDVNDEEEITSGKNKKAPTNGLRSEAQDIGSTPYSHAPINSGLHRVEVPENRRWMYNRIDPRTKWVTADFEKGVEEFLAYALQSPFSQKSGQIRCPCVKCKCRPHLILDEVKVHIYKWGFMPDYYTWSKHGAGYKYDSPISPSVRSYDVNDKEEIAGGKNKKARIDGLIRSKAQGNGFTPYSHANFNNLGLHPDFEQELRTKILENENLIKELRQENQDLRQVNVNILSRLMAIEHKLFRASNNSNAENDEAP</sequence>
<feature type="domain" description="Transposase-associated" evidence="3">
    <location>
        <begin position="154"/>
        <end position="233"/>
    </location>
</feature>
<gene>
    <name evidence="4" type="ORF">QN277_018892</name>
</gene>
<dbReference type="Proteomes" id="UP001293593">
    <property type="component" value="Unassembled WGS sequence"/>
</dbReference>
<organism evidence="4 5">
    <name type="scientific">Acacia crassicarpa</name>
    <name type="common">northern wattle</name>
    <dbReference type="NCBI Taxonomy" id="499986"/>
    <lineage>
        <taxon>Eukaryota</taxon>
        <taxon>Viridiplantae</taxon>
        <taxon>Streptophyta</taxon>
        <taxon>Embryophyta</taxon>
        <taxon>Tracheophyta</taxon>
        <taxon>Spermatophyta</taxon>
        <taxon>Magnoliopsida</taxon>
        <taxon>eudicotyledons</taxon>
        <taxon>Gunneridae</taxon>
        <taxon>Pentapetalae</taxon>
        <taxon>rosids</taxon>
        <taxon>fabids</taxon>
        <taxon>Fabales</taxon>
        <taxon>Fabaceae</taxon>
        <taxon>Caesalpinioideae</taxon>
        <taxon>mimosoid clade</taxon>
        <taxon>Acacieae</taxon>
        <taxon>Acacia</taxon>
    </lineage>
</organism>
<dbReference type="EMBL" id="JAWXYG010000004">
    <property type="protein sequence ID" value="KAK4275879.1"/>
    <property type="molecule type" value="Genomic_DNA"/>
</dbReference>
<reference evidence="4" key="1">
    <citation type="submission" date="2023-10" db="EMBL/GenBank/DDBJ databases">
        <title>Chromosome-level genome of the transformable northern wattle, Acacia crassicarpa.</title>
        <authorList>
            <person name="Massaro I."/>
            <person name="Sinha N.R."/>
            <person name="Poethig S."/>
            <person name="Leichty A.R."/>
        </authorList>
    </citation>
    <scope>NUCLEOTIDE SEQUENCE</scope>
    <source>
        <strain evidence="4">Acra3RX</strain>
        <tissue evidence="4">Leaf</tissue>
    </source>
</reference>
<dbReference type="Pfam" id="PF13963">
    <property type="entry name" value="Transpos_assoc"/>
    <property type="match status" value="2"/>
</dbReference>
<protein>
    <recommendedName>
        <fullName evidence="3">Transposase-associated domain-containing protein</fullName>
    </recommendedName>
</protein>
<dbReference type="AlphaFoldDB" id="A0AAE1JXJ4"/>
<comment type="caution">
    <text evidence="4">The sequence shown here is derived from an EMBL/GenBank/DDBJ whole genome shotgun (WGS) entry which is preliminary data.</text>
</comment>
<keyword evidence="1" id="KW-0175">Coiled coil</keyword>
<dbReference type="InterPro" id="IPR029480">
    <property type="entry name" value="Transpos_assoc"/>
</dbReference>
<proteinExistence type="predicted"/>
<accession>A0AAE1JXJ4</accession>
<feature type="domain" description="Transposase-associated" evidence="3">
    <location>
        <begin position="7"/>
        <end position="87"/>
    </location>
</feature>